<proteinExistence type="predicted"/>
<name>U3CBF3_9VIBR</name>
<dbReference type="EMBL" id="BATM01000005">
    <property type="protein sequence ID" value="GAD78654.1"/>
    <property type="molecule type" value="Genomic_DNA"/>
</dbReference>
<evidence type="ECO:0000313" key="1">
    <source>
        <dbReference type="EMBL" id="GAD78654.1"/>
    </source>
</evidence>
<dbReference type="eggNOG" id="COG5433">
    <property type="taxonomic scope" value="Bacteria"/>
</dbReference>
<evidence type="ECO:0000313" key="2">
    <source>
        <dbReference type="Proteomes" id="UP000016562"/>
    </source>
</evidence>
<comment type="caution">
    <text evidence="1">The sequence shown here is derived from an EMBL/GenBank/DDBJ whole genome shotgun (WGS) entry which is preliminary data.</text>
</comment>
<gene>
    <name evidence="1" type="ORF">VEZ01S_05_00420</name>
</gene>
<accession>U3CBF3</accession>
<dbReference type="Proteomes" id="UP000016562">
    <property type="component" value="Unassembled WGS sequence"/>
</dbReference>
<protein>
    <submittedName>
        <fullName evidence="1">Uncharacterized protein</fullName>
    </submittedName>
</protein>
<keyword evidence="2" id="KW-1185">Reference proteome</keyword>
<dbReference type="AlphaFoldDB" id="U3CBF3"/>
<sequence>MLDLRGALVSINVMVCQTKIAKTIINQGGDYLFAVKYDFSYPEERLTDLDRRSEKVINDKAKYTD</sequence>
<organism evidence="1 2">
    <name type="scientific">Vibrio ezurae NBRC 102218</name>
    <dbReference type="NCBI Taxonomy" id="1219080"/>
    <lineage>
        <taxon>Bacteria</taxon>
        <taxon>Pseudomonadati</taxon>
        <taxon>Pseudomonadota</taxon>
        <taxon>Gammaproteobacteria</taxon>
        <taxon>Vibrionales</taxon>
        <taxon>Vibrionaceae</taxon>
        <taxon>Vibrio</taxon>
    </lineage>
</organism>
<reference evidence="1 2" key="1">
    <citation type="submission" date="2013-09" db="EMBL/GenBank/DDBJ databases">
        <title>Whole genome shotgun sequence of Vibrio ezurae NBRC 102218.</title>
        <authorList>
            <person name="Yoshida I."/>
            <person name="Hosoyama A."/>
            <person name="Numata M."/>
            <person name="Hashimoto M."/>
            <person name="Hosoyama Y."/>
            <person name="Tsuchikane K."/>
            <person name="Noguchi M."/>
            <person name="Hirakata S."/>
            <person name="Ichikawa N."/>
            <person name="Ohji S."/>
            <person name="Yamazoe A."/>
            <person name="Fujita N."/>
        </authorList>
    </citation>
    <scope>NUCLEOTIDE SEQUENCE [LARGE SCALE GENOMIC DNA]</scope>
    <source>
        <strain evidence="1 2">NBRC 102218</strain>
    </source>
</reference>